<sequence>MAMMNAFKLAFADCVPYPIAAKIGNVTLSNGQTARGISYSVGTPEQDFAFLPQWPLNNVMVYGTDGYCTSPAPSTEVGCTTWRGGQYNKVASTTRQQAGSGSYPSDASQYPNRDYVTDTMVLNQNISLSQLDMGIPLADWGEQGYYPMMAIGLGQNSTILSALVSAKNIVSRTWSMFYGWTGDDSNSQLDGTFVFGGYDRAKVTGQGYTFATTANPACDSQLMVTIEDMILNFPNGTTTSLFTNPSESIAACILPDYPVLMTIALDPYFNTFQILTNTSITDRSFGLAYFSMLYGEGDQPYQGDLTFNIQSGPSIRIPNNQLVVSERSINQDSGALEANSSARNLVINPVQSLNANDLPKLGRQFLSSAYIMMNQDANQFTLWSSNPTSAVDLVAVSTNGTEVTDFCTDAATTPSSTPQETTPPSSASGKKAALSAGPIAGIAIGAVAVVAIVAVAAFIFYRRRRDTAKANNAGTALQWLQKEGPPGDTLDPLTGTVSTNTYSELPQDGPKLKEYFKPELHGTPSPRTELRMSPQQRYELVG</sequence>
<dbReference type="PANTHER" id="PTHR16861:SF4">
    <property type="entry name" value="SH3 DOMAIN PROTEIN (AFU_ORTHOLOGUE AFUA_1G13610)"/>
    <property type="match status" value="1"/>
</dbReference>
<organism evidence="4 5">
    <name type="scientific">Oidiodendron maius (strain Zn)</name>
    <dbReference type="NCBI Taxonomy" id="913774"/>
    <lineage>
        <taxon>Eukaryota</taxon>
        <taxon>Fungi</taxon>
        <taxon>Dikarya</taxon>
        <taxon>Ascomycota</taxon>
        <taxon>Pezizomycotina</taxon>
        <taxon>Leotiomycetes</taxon>
        <taxon>Leotiomycetes incertae sedis</taxon>
        <taxon>Myxotrichaceae</taxon>
        <taxon>Oidiodendron</taxon>
    </lineage>
</organism>
<dbReference type="SUPFAM" id="SSF50630">
    <property type="entry name" value="Acid proteases"/>
    <property type="match status" value="1"/>
</dbReference>
<keyword evidence="2" id="KW-0812">Transmembrane</keyword>
<dbReference type="Gene3D" id="2.40.70.10">
    <property type="entry name" value="Acid Proteases"/>
    <property type="match status" value="2"/>
</dbReference>
<feature type="domain" description="Peptidase A1" evidence="3">
    <location>
        <begin position="35"/>
        <end position="383"/>
    </location>
</feature>
<dbReference type="Proteomes" id="UP000054321">
    <property type="component" value="Unassembled WGS sequence"/>
</dbReference>
<feature type="compositionally biased region" description="Basic and acidic residues" evidence="1">
    <location>
        <begin position="510"/>
        <end position="520"/>
    </location>
</feature>
<dbReference type="HOGENOM" id="CLU_028892_0_0_1"/>
<dbReference type="PANTHER" id="PTHR16861">
    <property type="entry name" value="GLYCOPROTEIN 38"/>
    <property type="match status" value="1"/>
</dbReference>
<feature type="region of interest" description="Disordered" evidence="1">
    <location>
        <begin position="479"/>
        <end position="542"/>
    </location>
</feature>
<accession>A0A0C3DSY7</accession>
<dbReference type="InterPro" id="IPR021109">
    <property type="entry name" value="Peptidase_aspartic_dom_sf"/>
</dbReference>
<evidence type="ECO:0000259" key="3">
    <source>
        <dbReference type="PROSITE" id="PS51767"/>
    </source>
</evidence>
<dbReference type="InterPro" id="IPR033121">
    <property type="entry name" value="PEPTIDASE_A1"/>
</dbReference>
<dbReference type="InParanoid" id="A0A0C3DSY7"/>
<dbReference type="STRING" id="913774.A0A0C3DSY7"/>
<feature type="transmembrane region" description="Helical" evidence="2">
    <location>
        <begin position="439"/>
        <end position="461"/>
    </location>
</feature>
<keyword evidence="2" id="KW-1133">Transmembrane helix</keyword>
<keyword evidence="2" id="KW-0472">Membrane</keyword>
<reference evidence="4 5" key="1">
    <citation type="submission" date="2014-04" db="EMBL/GenBank/DDBJ databases">
        <authorList>
            <consortium name="DOE Joint Genome Institute"/>
            <person name="Kuo A."/>
            <person name="Martino E."/>
            <person name="Perotto S."/>
            <person name="Kohler A."/>
            <person name="Nagy L.G."/>
            <person name="Floudas D."/>
            <person name="Copeland A."/>
            <person name="Barry K.W."/>
            <person name="Cichocki N."/>
            <person name="Veneault-Fourrey C."/>
            <person name="LaButti K."/>
            <person name="Lindquist E.A."/>
            <person name="Lipzen A."/>
            <person name="Lundell T."/>
            <person name="Morin E."/>
            <person name="Murat C."/>
            <person name="Sun H."/>
            <person name="Tunlid A."/>
            <person name="Henrissat B."/>
            <person name="Grigoriev I.V."/>
            <person name="Hibbett D.S."/>
            <person name="Martin F."/>
            <person name="Nordberg H.P."/>
            <person name="Cantor M.N."/>
            <person name="Hua S.X."/>
        </authorList>
    </citation>
    <scope>NUCLEOTIDE SEQUENCE [LARGE SCALE GENOMIC DNA]</scope>
    <source>
        <strain evidence="4 5">Zn</strain>
    </source>
</reference>
<feature type="compositionally biased region" description="Polar residues" evidence="1">
    <location>
        <begin position="495"/>
        <end position="504"/>
    </location>
</feature>
<name>A0A0C3DSY7_OIDMZ</name>
<gene>
    <name evidence="4" type="ORF">OIDMADRAFT_101942</name>
</gene>
<feature type="region of interest" description="Disordered" evidence="1">
    <location>
        <begin position="409"/>
        <end position="432"/>
    </location>
</feature>
<evidence type="ECO:0000313" key="4">
    <source>
        <dbReference type="EMBL" id="KIN05183.1"/>
    </source>
</evidence>
<protein>
    <recommendedName>
        <fullName evidence="3">Peptidase A1 domain-containing protein</fullName>
    </recommendedName>
</protein>
<dbReference type="PROSITE" id="PS51767">
    <property type="entry name" value="PEPTIDASE_A1"/>
    <property type="match status" value="1"/>
</dbReference>
<dbReference type="AlphaFoldDB" id="A0A0C3DSY7"/>
<keyword evidence="5" id="KW-1185">Reference proteome</keyword>
<feature type="compositionally biased region" description="Low complexity" evidence="1">
    <location>
        <begin position="410"/>
        <end position="432"/>
    </location>
</feature>
<evidence type="ECO:0000256" key="1">
    <source>
        <dbReference type="SAM" id="MobiDB-lite"/>
    </source>
</evidence>
<evidence type="ECO:0000256" key="2">
    <source>
        <dbReference type="SAM" id="Phobius"/>
    </source>
</evidence>
<dbReference type="EMBL" id="KN832872">
    <property type="protein sequence ID" value="KIN05183.1"/>
    <property type="molecule type" value="Genomic_DNA"/>
</dbReference>
<proteinExistence type="predicted"/>
<evidence type="ECO:0000313" key="5">
    <source>
        <dbReference type="Proteomes" id="UP000054321"/>
    </source>
</evidence>
<dbReference type="OrthoDB" id="5361565at2759"/>
<reference evidence="5" key="2">
    <citation type="submission" date="2015-01" db="EMBL/GenBank/DDBJ databases">
        <title>Evolutionary Origins and Diversification of the Mycorrhizal Mutualists.</title>
        <authorList>
            <consortium name="DOE Joint Genome Institute"/>
            <consortium name="Mycorrhizal Genomics Consortium"/>
            <person name="Kohler A."/>
            <person name="Kuo A."/>
            <person name="Nagy L.G."/>
            <person name="Floudas D."/>
            <person name="Copeland A."/>
            <person name="Barry K.W."/>
            <person name="Cichocki N."/>
            <person name="Veneault-Fourrey C."/>
            <person name="LaButti K."/>
            <person name="Lindquist E.A."/>
            <person name="Lipzen A."/>
            <person name="Lundell T."/>
            <person name="Morin E."/>
            <person name="Murat C."/>
            <person name="Riley R."/>
            <person name="Ohm R."/>
            <person name="Sun H."/>
            <person name="Tunlid A."/>
            <person name="Henrissat B."/>
            <person name="Grigoriev I.V."/>
            <person name="Hibbett D.S."/>
            <person name="Martin F."/>
        </authorList>
    </citation>
    <scope>NUCLEOTIDE SEQUENCE [LARGE SCALE GENOMIC DNA]</scope>
    <source>
        <strain evidence="5">Zn</strain>
    </source>
</reference>